<organism evidence="3 4">
    <name type="scientific">Calycina marina</name>
    <dbReference type="NCBI Taxonomy" id="1763456"/>
    <lineage>
        <taxon>Eukaryota</taxon>
        <taxon>Fungi</taxon>
        <taxon>Dikarya</taxon>
        <taxon>Ascomycota</taxon>
        <taxon>Pezizomycotina</taxon>
        <taxon>Leotiomycetes</taxon>
        <taxon>Helotiales</taxon>
        <taxon>Pezizellaceae</taxon>
        <taxon>Calycina</taxon>
    </lineage>
</organism>
<accession>A0A9P7Z7T5</accession>
<comment type="caution">
    <text evidence="3">The sequence shown here is derived from an EMBL/GenBank/DDBJ whole genome shotgun (WGS) entry which is preliminary data.</text>
</comment>
<feature type="compositionally biased region" description="Basic and acidic residues" evidence="2">
    <location>
        <begin position="233"/>
        <end position="243"/>
    </location>
</feature>
<evidence type="ECO:0000256" key="1">
    <source>
        <dbReference type="ARBA" id="ARBA00093634"/>
    </source>
</evidence>
<dbReference type="GO" id="GO:0070072">
    <property type="term" value="P:vacuolar proton-transporting V-type ATPase complex assembly"/>
    <property type="evidence" value="ECO:0007669"/>
    <property type="project" value="InterPro"/>
</dbReference>
<proteinExistence type="predicted"/>
<dbReference type="PANTHER" id="PTHR31996:SF2">
    <property type="entry name" value="COILED-COIL DOMAIN-CONTAINING PROTEIN 115"/>
    <property type="match status" value="1"/>
</dbReference>
<feature type="region of interest" description="Disordered" evidence="2">
    <location>
        <begin position="1"/>
        <end position="24"/>
    </location>
</feature>
<dbReference type="GO" id="GO:0051082">
    <property type="term" value="F:unfolded protein binding"/>
    <property type="evidence" value="ECO:0007669"/>
    <property type="project" value="TreeGrafter"/>
</dbReference>
<dbReference type="Proteomes" id="UP000887226">
    <property type="component" value="Unassembled WGS sequence"/>
</dbReference>
<evidence type="ECO:0000313" key="4">
    <source>
        <dbReference type="Proteomes" id="UP000887226"/>
    </source>
</evidence>
<dbReference type="EMBL" id="MU253786">
    <property type="protein sequence ID" value="KAG9246999.1"/>
    <property type="molecule type" value="Genomic_DNA"/>
</dbReference>
<dbReference type="GO" id="GO:1990871">
    <property type="term" value="C:Vma12-Vma22 assembly complex"/>
    <property type="evidence" value="ECO:0007669"/>
    <property type="project" value="TreeGrafter"/>
</dbReference>
<gene>
    <name evidence="3" type="ORF">BJ878DRAFT_415808</name>
</gene>
<dbReference type="OrthoDB" id="408631at2759"/>
<dbReference type="PANTHER" id="PTHR31996">
    <property type="entry name" value="COILED-COIL DOMAIN-CONTAINING PROTEIN 115"/>
    <property type="match status" value="1"/>
</dbReference>
<reference evidence="3" key="1">
    <citation type="journal article" date="2021" name="IMA Fungus">
        <title>Genomic characterization of three marine fungi, including Emericellopsis atlantica sp. nov. with signatures of a generalist lifestyle and marine biomass degradation.</title>
        <authorList>
            <person name="Hagestad O.C."/>
            <person name="Hou L."/>
            <person name="Andersen J.H."/>
            <person name="Hansen E.H."/>
            <person name="Altermark B."/>
            <person name="Li C."/>
            <person name="Kuhnert E."/>
            <person name="Cox R.J."/>
            <person name="Crous P.W."/>
            <person name="Spatafora J.W."/>
            <person name="Lail K."/>
            <person name="Amirebrahimi M."/>
            <person name="Lipzen A."/>
            <person name="Pangilinan J."/>
            <person name="Andreopoulos W."/>
            <person name="Hayes R.D."/>
            <person name="Ng V."/>
            <person name="Grigoriev I.V."/>
            <person name="Jackson S.A."/>
            <person name="Sutton T.D.S."/>
            <person name="Dobson A.D.W."/>
            <person name="Rama T."/>
        </authorList>
    </citation>
    <scope>NUCLEOTIDE SEQUENCE</scope>
    <source>
        <strain evidence="3">TRa3180A</strain>
    </source>
</reference>
<feature type="region of interest" description="Disordered" evidence="2">
    <location>
        <begin position="206"/>
        <end position="243"/>
    </location>
</feature>
<evidence type="ECO:0000256" key="2">
    <source>
        <dbReference type="SAM" id="MobiDB-lite"/>
    </source>
</evidence>
<sequence length="243" mass="26712">MTADSSIKADRPQETSDSIKSASPEKISEDIDNLLLRYLALIDQYTTLRTELSTSQASFYQSLSRANFTADRGISTYGADRYALNMQATRLLTISDSTSPAGNVDLEAEVTKAETGSAEKIIQPDSGDTIAPASMIVTPELKFEITKKKVEGIKDPIKMFAALPPQNLRTAQKEAVGWLVLVARLVEIDREMVEVEIGVRRGRKYLKKSKGQSADGTREKVEEMMEKATIQDGESKSSEAIDV</sequence>
<dbReference type="InterPro" id="IPR040357">
    <property type="entry name" value="Vma22/CCDC115"/>
</dbReference>
<name>A0A9P7Z7T5_9HELO</name>
<protein>
    <recommendedName>
        <fullName evidence="1">Vacuolar ATPase assembly protein VMA22</fullName>
    </recommendedName>
</protein>
<keyword evidence="4" id="KW-1185">Reference proteome</keyword>
<feature type="compositionally biased region" description="Basic and acidic residues" evidence="2">
    <location>
        <begin position="216"/>
        <end position="226"/>
    </location>
</feature>
<dbReference type="Pfam" id="PF21730">
    <property type="entry name" value="Vma22_CCDC115"/>
    <property type="match status" value="1"/>
</dbReference>
<evidence type="ECO:0000313" key="3">
    <source>
        <dbReference type="EMBL" id="KAG9246999.1"/>
    </source>
</evidence>
<dbReference type="AlphaFoldDB" id="A0A9P7Z7T5"/>